<dbReference type="GO" id="GO:0008168">
    <property type="term" value="F:methyltransferase activity"/>
    <property type="evidence" value="ECO:0007669"/>
    <property type="project" value="InterPro"/>
</dbReference>
<dbReference type="InterPro" id="IPR002052">
    <property type="entry name" value="DNA_methylase_N6_adenine_CS"/>
</dbReference>
<dbReference type="EMBL" id="JBAMMX010000005">
    <property type="protein sequence ID" value="KAK6939504.1"/>
    <property type="molecule type" value="Genomic_DNA"/>
</dbReference>
<dbReference type="GO" id="GO:0003676">
    <property type="term" value="F:nucleic acid binding"/>
    <property type="evidence" value="ECO:0007669"/>
    <property type="project" value="InterPro"/>
</dbReference>
<evidence type="ECO:0000256" key="2">
    <source>
        <dbReference type="SAM" id="MobiDB-lite"/>
    </source>
</evidence>
<evidence type="ECO:0000313" key="3">
    <source>
        <dbReference type="EMBL" id="KAK6939504.1"/>
    </source>
</evidence>
<dbReference type="Proteomes" id="UP001370490">
    <property type="component" value="Unassembled WGS sequence"/>
</dbReference>
<feature type="compositionally biased region" description="Low complexity" evidence="2">
    <location>
        <begin position="64"/>
        <end position="75"/>
    </location>
</feature>
<feature type="compositionally biased region" description="Basic residues" evidence="2">
    <location>
        <begin position="76"/>
        <end position="87"/>
    </location>
</feature>
<evidence type="ECO:0000313" key="4">
    <source>
        <dbReference type="Proteomes" id="UP001370490"/>
    </source>
</evidence>
<sequence length="451" mass="51678">MAESKTSDKLGEFLVSGIYRFANFNAVFIDPVRVLNRSYSKFKVSPSSYYPRFFHSNNHKTLMPTETTSLSSSSNPRKRKRKPKKNPRPLNERELAAEQRHQELRPLLVKAHEAFLEATDLLSVTHSLWSDDCCSGKCSDSAEVSFVELAKVWQSRLYEISLNPDHQNQPIENSDSSVMDCNQPRVLPLFSNLVANDTKDEVEAEILNCIYVLPRKSSFYMVPNESFQFFWGKLVLCTFVIVAVDADCGFNLIVIDPPWENRSAYQKGMYPTLPNRYLLSLPIKQLTHTKGALVALWVTNREKLRVFIEEELFPAWGVRYMTSFYWLKVEADGSLIGELDLFHHRPYECLLLGYSEGDITNSSFLSNFITLHNNQVIISVPGEYSRKPPVGGEIAIVDGWNDVQGSSILMNQLITYRSDHKPVKAHLCLRLDKHAFFYKTIEEFSKVHPTD</sequence>
<protein>
    <submittedName>
        <fullName evidence="3">MT-A70-like</fullName>
    </submittedName>
</protein>
<proteinExistence type="inferred from homology"/>
<reference evidence="3 4" key="1">
    <citation type="submission" date="2023-12" db="EMBL/GenBank/DDBJ databases">
        <title>A high-quality genome assembly for Dillenia turbinata (Dilleniales).</title>
        <authorList>
            <person name="Chanderbali A."/>
        </authorList>
    </citation>
    <scope>NUCLEOTIDE SEQUENCE [LARGE SCALE GENOMIC DNA]</scope>
    <source>
        <strain evidence="3">LSX21</strain>
        <tissue evidence="3">Leaf</tissue>
    </source>
</reference>
<comment type="similarity">
    <text evidence="1">Belongs to the MT-A70-like family.</text>
</comment>
<comment type="caution">
    <text evidence="3">The sequence shown here is derived from an EMBL/GenBank/DDBJ whole genome shotgun (WGS) entry which is preliminary data.</text>
</comment>
<dbReference type="GO" id="GO:0005634">
    <property type="term" value="C:nucleus"/>
    <property type="evidence" value="ECO:0007669"/>
    <property type="project" value="TreeGrafter"/>
</dbReference>
<organism evidence="3 4">
    <name type="scientific">Dillenia turbinata</name>
    <dbReference type="NCBI Taxonomy" id="194707"/>
    <lineage>
        <taxon>Eukaryota</taxon>
        <taxon>Viridiplantae</taxon>
        <taxon>Streptophyta</taxon>
        <taxon>Embryophyta</taxon>
        <taxon>Tracheophyta</taxon>
        <taxon>Spermatophyta</taxon>
        <taxon>Magnoliopsida</taxon>
        <taxon>eudicotyledons</taxon>
        <taxon>Gunneridae</taxon>
        <taxon>Pentapetalae</taxon>
        <taxon>Dilleniales</taxon>
        <taxon>Dilleniaceae</taxon>
        <taxon>Dillenia</taxon>
    </lineage>
</organism>
<accession>A0AAN8VSX6</accession>
<dbReference type="Pfam" id="PF05063">
    <property type="entry name" value="MT-A70"/>
    <property type="match status" value="1"/>
</dbReference>
<dbReference type="PANTHER" id="PTHR12829">
    <property type="entry name" value="N6-ADENOSINE-METHYLTRANSFERASE"/>
    <property type="match status" value="1"/>
</dbReference>
<dbReference type="AlphaFoldDB" id="A0AAN8VSX6"/>
<dbReference type="PROSITE" id="PS00092">
    <property type="entry name" value="N6_MTASE"/>
    <property type="match status" value="1"/>
</dbReference>
<dbReference type="GO" id="GO:0032259">
    <property type="term" value="P:methylation"/>
    <property type="evidence" value="ECO:0007669"/>
    <property type="project" value="InterPro"/>
</dbReference>
<feature type="region of interest" description="Disordered" evidence="2">
    <location>
        <begin position="60"/>
        <end position="93"/>
    </location>
</feature>
<dbReference type="PANTHER" id="PTHR12829:SF4">
    <property type="entry name" value="N(6)-ADENINE-SPECIFIC METHYLTRANSFERASE METTL4"/>
    <property type="match status" value="1"/>
</dbReference>
<dbReference type="InterPro" id="IPR007757">
    <property type="entry name" value="MT-A70-like"/>
</dbReference>
<dbReference type="PROSITE" id="PS51143">
    <property type="entry name" value="MT_A70"/>
    <property type="match status" value="1"/>
</dbReference>
<evidence type="ECO:0000256" key="1">
    <source>
        <dbReference type="PROSITE-ProRule" id="PRU00489"/>
    </source>
</evidence>
<name>A0AAN8VSX6_9MAGN</name>
<keyword evidence="4" id="KW-1185">Reference proteome</keyword>
<gene>
    <name evidence="3" type="ORF">RJ641_029035</name>
</gene>